<dbReference type="STRING" id="935700.jaqu_26900"/>
<dbReference type="OrthoDB" id="5288220at2"/>
<evidence type="ECO:0008006" key="3">
    <source>
        <dbReference type="Google" id="ProtNLM"/>
    </source>
</evidence>
<keyword evidence="2" id="KW-1185">Reference proteome</keyword>
<evidence type="ECO:0000313" key="1">
    <source>
        <dbReference type="EMBL" id="KIT15593.1"/>
    </source>
</evidence>
<dbReference type="AlphaFoldDB" id="A0A0D1D6I1"/>
<dbReference type="InterPro" id="IPR027417">
    <property type="entry name" value="P-loop_NTPase"/>
</dbReference>
<organism evidence="1 2">
    <name type="scientific">Jannaschia aquimarina</name>
    <dbReference type="NCBI Taxonomy" id="935700"/>
    <lineage>
        <taxon>Bacteria</taxon>
        <taxon>Pseudomonadati</taxon>
        <taxon>Pseudomonadota</taxon>
        <taxon>Alphaproteobacteria</taxon>
        <taxon>Rhodobacterales</taxon>
        <taxon>Roseobacteraceae</taxon>
        <taxon>Jannaschia</taxon>
    </lineage>
</organism>
<protein>
    <recommendedName>
        <fullName evidence="3">AAA+ ATPase domain-containing protein</fullName>
    </recommendedName>
</protein>
<dbReference type="RefSeq" id="WP_052500964.1">
    <property type="nucleotide sequence ID" value="NZ_FZPF01000009.1"/>
</dbReference>
<name>A0A0D1D6I1_9RHOB</name>
<dbReference type="EMBL" id="JYFE01000048">
    <property type="protein sequence ID" value="KIT15593.1"/>
    <property type="molecule type" value="Genomic_DNA"/>
</dbReference>
<reference evidence="1 2" key="1">
    <citation type="submission" date="2015-02" db="EMBL/GenBank/DDBJ databases">
        <title>Genome Sequence of Jannaschia aquimarina DSM28248, a member of the Roseobacter clade.</title>
        <authorList>
            <person name="Voget S."/>
            <person name="Daniel R."/>
        </authorList>
    </citation>
    <scope>NUCLEOTIDE SEQUENCE [LARGE SCALE GENOMIC DNA]</scope>
    <source>
        <strain evidence="1 2">GSW-M26</strain>
    </source>
</reference>
<proteinExistence type="predicted"/>
<dbReference type="PATRIC" id="fig|935700.4.peg.2782"/>
<evidence type="ECO:0000313" key="2">
    <source>
        <dbReference type="Proteomes" id="UP000032232"/>
    </source>
</evidence>
<dbReference type="InterPro" id="IPR008868">
    <property type="entry name" value="TniB"/>
</dbReference>
<gene>
    <name evidence="1" type="ORF">jaqu_26900</name>
</gene>
<dbReference type="Proteomes" id="UP000032232">
    <property type="component" value="Unassembled WGS sequence"/>
</dbReference>
<dbReference type="Gene3D" id="3.40.50.300">
    <property type="entry name" value="P-loop containing nucleotide triphosphate hydrolases"/>
    <property type="match status" value="1"/>
</dbReference>
<sequence length="328" mass="37139">MPDHVRIQDVMDTIRRLHVGTEADEALREQIDRLLRRNEEGDLLPEPVRVGRTAETRGILFVDAAGAGKTTAVSRALEKHPALGGADGEATAFLAATVPTEPTLKAMAIKLLQEADYPNRSSGAKLERTRRTSFQLFDHLRELMDRNGQIVLWIDEAHDLMARDPEQILRAVKSLMQDDKSVIVILSGTERLGELIRSDPQVQRRFTIVAPDPLSVATDRERLLDILDHYCERTSLGRIEDETVVPRLLVAARDRFGRAIEMMQGAVEQAMMEEADTLDLWHFALAWGMREGTDRETNPFVVDDWARIDPDAQPEEPVVKKKRTRRKK</sequence>
<dbReference type="SUPFAM" id="SSF52540">
    <property type="entry name" value="P-loop containing nucleoside triphosphate hydrolases"/>
    <property type="match status" value="1"/>
</dbReference>
<accession>A0A0D1D6I1</accession>
<comment type="caution">
    <text evidence="1">The sequence shown here is derived from an EMBL/GenBank/DDBJ whole genome shotgun (WGS) entry which is preliminary data.</text>
</comment>
<dbReference type="Pfam" id="PF05621">
    <property type="entry name" value="TniB"/>
    <property type="match status" value="1"/>
</dbReference>